<dbReference type="SMART" id="SM00506">
    <property type="entry name" value="A1pp"/>
    <property type="match status" value="1"/>
</dbReference>
<dbReference type="InterPro" id="IPR002589">
    <property type="entry name" value="Macro_dom"/>
</dbReference>
<dbReference type="GO" id="GO:0060335">
    <property type="term" value="P:positive regulation of type II interferon-mediated signaling pathway"/>
    <property type="evidence" value="ECO:0007669"/>
    <property type="project" value="TreeGrafter"/>
</dbReference>
<sequence length="241" mass="26109">MAATTMDSLSDNSDRSHAFSFLLSQKLATTTAAECFPLRHFALCDASNKGTIMPEIKYSKQLSRGSMISVWKDDLTTHKADAVVNKANEHLNHEGGLALALCRAGGPQIQQMSDEIIKVQGRVATGEAVLTPAGNLPCKYIIHAVGPCKTIWSIFQITIFNNLQSVAIPTLNSGPFNFSHDLCADIIVSCVRSLAEKLQPQSTSLEIRLVNNDDPTVQEMLRACKEVLGPSDKVPSPYGPV</sequence>
<evidence type="ECO:0000256" key="1">
    <source>
        <dbReference type="ARBA" id="ARBA00004123"/>
    </source>
</evidence>
<dbReference type="GO" id="GO:0005737">
    <property type="term" value="C:cytoplasm"/>
    <property type="evidence" value="ECO:0007669"/>
    <property type="project" value="TreeGrafter"/>
</dbReference>
<keyword evidence="4" id="KW-0520">NAD</keyword>
<keyword evidence="5" id="KW-0539">Nucleus</keyword>
<accession>A0A3B4D9Z4</accession>
<protein>
    <recommendedName>
        <fullName evidence="6">Macro domain-containing protein</fullName>
    </recommendedName>
</protein>
<feature type="domain" description="Macro" evidence="6">
    <location>
        <begin position="55"/>
        <end position="228"/>
    </location>
</feature>
<dbReference type="InterPro" id="IPR043472">
    <property type="entry name" value="Macro_dom-like"/>
</dbReference>
<dbReference type="SUPFAM" id="SSF52949">
    <property type="entry name" value="Macro domain-like"/>
    <property type="match status" value="1"/>
</dbReference>
<evidence type="ECO:0000313" key="8">
    <source>
        <dbReference type="Proteomes" id="UP001501920"/>
    </source>
</evidence>
<evidence type="ECO:0000256" key="4">
    <source>
        <dbReference type="ARBA" id="ARBA00023027"/>
    </source>
</evidence>
<evidence type="ECO:0000259" key="6">
    <source>
        <dbReference type="PROSITE" id="PS51154"/>
    </source>
</evidence>
<dbReference type="GO" id="GO:0070212">
    <property type="term" value="P:protein poly-ADP-ribosylation"/>
    <property type="evidence" value="ECO:0007669"/>
    <property type="project" value="TreeGrafter"/>
</dbReference>
<dbReference type="CDD" id="cd02907">
    <property type="entry name" value="Macro_Af1521_BAL-like"/>
    <property type="match status" value="1"/>
</dbReference>
<evidence type="ECO:0000313" key="7">
    <source>
        <dbReference type="Ensembl" id="ENSPNAP00000021162.2"/>
    </source>
</evidence>
<keyword evidence="2" id="KW-0328">Glycosyltransferase</keyword>
<dbReference type="AlphaFoldDB" id="A0A3B4D9Z4"/>
<evidence type="ECO:0000256" key="3">
    <source>
        <dbReference type="ARBA" id="ARBA00022679"/>
    </source>
</evidence>
<dbReference type="GO" id="GO:1990404">
    <property type="term" value="F:NAD+-protein mono-ADP-ribosyltransferase activity"/>
    <property type="evidence" value="ECO:0007669"/>
    <property type="project" value="TreeGrafter"/>
</dbReference>
<dbReference type="Pfam" id="PF01661">
    <property type="entry name" value="Macro"/>
    <property type="match status" value="1"/>
</dbReference>
<evidence type="ECO:0000256" key="2">
    <source>
        <dbReference type="ARBA" id="ARBA00022676"/>
    </source>
</evidence>
<dbReference type="GO" id="GO:0003950">
    <property type="term" value="F:NAD+ poly-ADP-ribosyltransferase activity"/>
    <property type="evidence" value="ECO:0007669"/>
    <property type="project" value="TreeGrafter"/>
</dbReference>
<evidence type="ECO:0000256" key="5">
    <source>
        <dbReference type="ARBA" id="ARBA00023242"/>
    </source>
</evidence>
<dbReference type="PANTHER" id="PTHR14453">
    <property type="entry name" value="PARP/ZINC FINGER CCCH TYPE DOMAIN CONTAINING PROTEIN"/>
    <property type="match status" value="1"/>
</dbReference>
<dbReference type="PANTHER" id="PTHR14453:SF70">
    <property type="entry name" value="PROTEIN MONO-ADP-RIBOSYLTRANSFERASE PARP9"/>
    <property type="match status" value="1"/>
</dbReference>
<reference evidence="7" key="2">
    <citation type="submission" date="2025-08" db="UniProtKB">
        <authorList>
            <consortium name="Ensembl"/>
        </authorList>
    </citation>
    <scope>IDENTIFICATION</scope>
</reference>
<reference evidence="7" key="3">
    <citation type="submission" date="2025-09" db="UniProtKB">
        <authorList>
            <consortium name="Ensembl"/>
        </authorList>
    </citation>
    <scope>IDENTIFICATION</scope>
</reference>
<dbReference type="Ensembl" id="ENSPNAT00000040393.2">
    <property type="protein sequence ID" value="ENSPNAP00000021162.2"/>
    <property type="gene ID" value="ENSPNAG00000028156.2"/>
</dbReference>
<keyword evidence="8" id="KW-1185">Reference proteome</keyword>
<dbReference type="InterPro" id="IPR052056">
    <property type="entry name" value="Mono-ARTD/PARP"/>
</dbReference>
<organism evidence="7 8">
    <name type="scientific">Pygocentrus nattereri</name>
    <name type="common">Red-bellied piranha</name>
    <dbReference type="NCBI Taxonomy" id="42514"/>
    <lineage>
        <taxon>Eukaryota</taxon>
        <taxon>Metazoa</taxon>
        <taxon>Chordata</taxon>
        <taxon>Craniata</taxon>
        <taxon>Vertebrata</taxon>
        <taxon>Euteleostomi</taxon>
        <taxon>Actinopterygii</taxon>
        <taxon>Neopterygii</taxon>
        <taxon>Teleostei</taxon>
        <taxon>Ostariophysi</taxon>
        <taxon>Characiformes</taxon>
        <taxon>Characoidei</taxon>
        <taxon>Pygocentrus</taxon>
    </lineage>
</organism>
<keyword evidence="3" id="KW-0808">Transferase</keyword>
<dbReference type="GO" id="GO:0010629">
    <property type="term" value="P:negative regulation of gene expression"/>
    <property type="evidence" value="ECO:0007669"/>
    <property type="project" value="TreeGrafter"/>
</dbReference>
<proteinExistence type="predicted"/>
<dbReference type="GeneTree" id="ENSGT00940000158837"/>
<dbReference type="STRING" id="42514.ENSPNAP00000021162"/>
<dbReference type="PROSITE" id="PS51154">
    <property type="entry name" value="MACRO"/>
    <property type="match status" value="1"/>
</dbReference>
<name>A0A3B4D9Z4_PYGNA</name>
<reference evidence="7 8" key="1">
    <citation type="submission" date="2020-10" db="EMBL/GenBank/DDBJ databases">
        <title>Pygocentrus nattereri (red-bellied piranha) genome, fPygNat1, primary haplotype.</title>
        <authorList>
            <person name="Myers G."/>
            <person name="Meyer A."/>
            <person name="Karagic N."/>
            <person name="Pippel M."/>
            <person name="Winkler S."/>
            <person name="Tracey A."/>
            <person name="Wood J."/>
            <person name="Formenti G."/>
            <person name="Howe K."/>
            <person name="Fedrigo O."/>
            <person name="Jarvis E.D."/>
        </authorList>
    </citation>
    <scope>NUCLEOTIDE SEQUENCE [LARGE SCALE GENOMIC DNA]</scope>
</reference>
<dbReference type="GO" id="GO:0044389">
    <property type="term" value="F:ubiquitin-like protein ligase binding"/>
    <property type="evidence" value="ECO:0007669"/>
    <property type="project" value="TreeGrafter"/>
</dbReference>
<dbReference type="Gene3D" id="3.40.220.10">
    <property type="entry name" value="Leucine Aminopeptidase, subunit E, domain 1"/>
    <property type="match status" value="1"/>
</dbReference>
<dbReference type="GO" id="GO:0005634">
    <property type="term" value="C:nucleus"/>
    <property type="evidence" value="ECO:0007669"/>
    <property type="project" value="UniProtKB-SubCell"/>
</dbReference>
<dbReference type="Proteomes" id="UP001501920">
    <property type="component" value="Chromosome 6"/>
</dbReference>
<comment type="subcellular location">
    <subcellularLocation>
        <location evidence="1">Nucleus</location>
    </subcellularLocation>
</comment>
<dbReference type="GO" id="GO:0003714">
    <property type="term" value="F:transcription corepressor activity"/>
    <property type="evidence" value="ECO:0007669"/>
    <property type="project" value="TreeGrafter"/>
</dbReference>